<dbReference type="InterPro" id="IPR036047">
    <property type="entry name" value="F-box-like_dom_sf"/>
</dbReference>
<protein>
    <recommendedName>
        <fullName evidence="1">F-box domain-containing protein</fullName>
    </recommendedName>
</protein>
<evidence type="ECO:0000313" key="2">
    <source>
        <dbReference type="EMBL" id="TDL26608.1"/>
    </source>
</evidence>
<dbReference type="SUPFAM" id="SSF50960">
    <property type="entry name" value="TolB, C-terminal domain"/>
    <property type="match status" value="1"/>
</dbReference>
<dbReference type="InterPro" id="IPR001810">
    <property type="entry name" value="F-box_dom"/>
</dbReference>
<evidence type="ECO:0000313" key="3">
    <source>
        <dbReference type="Proteomes" id="UP000294933"/>
    </source>
</evidence>
<dbReference type="OrthoDB" id="3193353at2759"/>
<dbReference type="STRING" id="50990.A0A4Y7QHC3"/>
<dbReference type="Pfam" id="PF00646">
    <property type="entry name" value="F-box"/>
    <property type="match status" value="1"/>
</dbReference>
<dbReference type="EMBL" id="ML170161">
    <property type="protein sequence ID" value="TDL26608.1"/>
    <property type="molecule type" value="Genomic_DNA"/>
</dbReference>
<keyword evidence="3" id="KW-1185">Reference proteome</keyword>
<dbReference type="VEuPathDB" id="FungiDB:BD410DRAFT_528963"/>
<dbReference type="AlphaFoldDB" id="A0A4Y7QHC3"/>
<name>A0A4Y7QHC3_9AGAM</name>
<gene>
    <name evidence="2" type="ORF">BD410DRAFT_528963</name>
</gene>
<dbReference type="Proteomes" id="UP000294933">
    <property type="component" value="Unassembled WGS sequence"/>
</dbReference>
<dbReference type="SUPFAM" id="SSF81383">
    <property type="entry name" value="F-box domain"/>
    <property type="match status" value="1"/>
</dbReference>
<evidence type="ECO:0000259" key="1">
    <source>
        <dbReference type="Pfam" id="PF00646"/>
    </source>
</evidence>
<feature type="domain" description="F-box" evidence="1">
    <location>
        <begin position="29"/>
        <end position="67"/>
    </location>
</feature>
<sequence length="561" mass="62097">MPINPDASYITSGATHCGAEDSNLPRPSLSSLDTDVVLNIFIYISVRDILAIRQTSRHFLAITHLRTVWHAALITKVLSGDLPAPGFAWLSPSRNIDALSNLSGPALERLTRRATTYHENWTSASPVPRRRRMLVAAPATSVVRLCFLPGHRHLLSYGYTKYEVGTRGHCIQIWDLDVEGTSCVAEFRFDREKGQRVYGLALNSLQDVGEVSPRGTFSFSVKSNVNSRIDIVQFDPSQKDKEDRLQIIQTSNRHGPSLAFHGKLLVVMVISDSAVTVRDWRSGYEVQLLHQGPQDEQCLGAHITRNGKNVIVFYERSIQIYAVSEPFPPMEQTTPPLDIRPALVLDQIFKINSIVCSELISWIQDPKVPSPLSLLVRFDSLFPWPGNVIHHFVLAPDPVYCHATDAHSDTHLREGRTPYTLPPVLLHSLPSPVRLFGRSDMTMGSYGTALWVDSDADGEMVASVVGERIAGRRLVVPPDISSIIANSGLKPPVNQQHMGFFNSSNFTLPESTLVGLSEQGARSSVFSTTPTDGWTTLALDEEMGRIAVAKTGGFIEVWEYA</sequence>
<organism evidence="2 3">
    <name type="scientific">Rickenella mellea</name>
    <dbReference type="NCBI Taxonomy" id="50990"/>
    <lineage>
        <taxon>Eukaryota</taxon>
        <taxon>Fungi</taxon>
        <taxon>Dikarya</taxon>
        <taxon>Basidiomycota</taxon>
        <taxon>Agaricomycotina</taxon>
        <taxon>Agaricomycetes</taxon>
        <taxon>Hymenochaetales</taxon>
        <taxon>Rickenellaceae</taxon>
        <taxon>Rickenella</taxon>
    </lineage>
</organism>
<reference evidence="2 3" key="1">
    <citation type="submission" date="2018-06" db="EMBL/GenBank/DDBJ databases">
        <title>A transcriptomic atlas of mushroom development highlights an independent origin of complex multicellularity.</title>
        <authorList>
            <consortium name="DOE Joint Genome Institute"/>
            <person name="Krizsan K."/>
            <person name="Almasi E."/>
            <person name="Merenyi Z."/>
            <person name="Sahu N."/>
            <person name="Viragh M."/>
            <person name="Koszo T."/>
            <person name="Mondo S."/>
            <person name="Kiss B."/>
            <person name="Balint B."/>
            <person name="Kues U."/>
            <person name="Barry K."/>
            <person name="Hegedus J.C."/>
            <person name="Henrissat B."/>
            <person name="Johnson J."/>
            <person name="Lipzen A."/>
            <person name="Ohm R."/>
            <person name="Nagy I."/>
            <person name="Pangilinan J."/>
            <person name="Yan J."/>
            <person name="Xiong Y."/>
            <person name="Grigoriev I.V."/>
            <person name="Hibbett D.S."/>
            <person name="Nagy L.G."/>
        </authorList>
    </citation>
    <scope>NUCLEOTIDE SEQUENCE [LARGE SCALE GENOMIC DNA]</scope>
    <source>
        <strain evidence="2 3">SZMC22713</strain>
    </source>
</reference>
<proteinExistence type="predicted"/>
<dbReference type="Gene3D" id="1.20.1280.50">
    <property type="match status" value="1"/>
</dbReference>
<dbReference type="CDD" id="cd22145">
    <property type="entry name" value="F-box_ScUFO1-like"/>
    <property type="match status" value="1"/>
</dbReference>
<accession>A0A4Y7QHC3</accession>